<dbReference type="OrthoDB" id="27557at2"/>
<feature type="transmembrane region" description="Helical" evidence="9">
    <location>
        <begin position="60"/>
        <end position="83"/>
    </location>
</feature>
<feature type="transmembrane region" description="Helical" evidence="9">
    <location>
        <begin position="263"/>
        <end position="279"/>
    </location>
</feature>
<proteinExistence type="inferred from homology"/>
<dbReference type="GO" id="GO:0022857">
    <property type="term" value="F:transmembrane transporter activity"/>
    <property type="evidence" value="ECO:0007669"/>
    <property type="project" value="InterPro"/>
</dbReference>
<evidence type="ECO:0000256" key="3">
    <source>
        <dbReference type="ARBA" id="ARBA00022475"/>
    </source>
</evidence>
<accession>A0A2P7S1Z1</accession>
<dbReference type="Pfam" id="PF02653">
    <property type="entry name" value="BPD_transp_2"/>
    <property type="match status" value="1"/>
</dbReference>
<feature type="transmembrane region" description="Helical" evidence="9">
    <location>
        <begin position="140"/>
        <end position="160"/>
    </location>
</feature>
<feature type="transmembrane region" description="Helical" evidence="9">
    <location>
        <begin position="239"/>
        <end position="257"/>
    </location>
</feature>
<evidence type="ECO:0000256" key="1">
    <source>
        <dbReference type="ARBA" id="ARBA00004651"/>
    </source>
</evidence>
<feature type="transmembrane region" description="Helical" evidence="9">
    <location>
        <begin position="34"/>
        <end position="54"/>
    </location>
</feature>
<evidence type="ECO:0000256" key="8">
    <source>
        <dbReference type="ARBA" id="ARBA00037998"/>
    </source>
</evidence>
<dbReference type="CDD" id="cd06582">
    <property type="entry name" value="TM_PBP1_LivH_like"/>
    <property type="match status" value="1"/>
</dbReference>
<gene>
    <name evidence="10" type="ORF">C7I85_24655</name>
</gene>
<evidence type="ECO:0000313" key="11">
    <source>
        <dbReference type="Proteomes" id="UP000240653"/>
    </source>
</evidence>
<feature type="transmembrane region" description="Helical" evidence="9">
    <location>
        <begin position="215"/>
        <end position="234"/>
    </location>
</feature>
<dbReference type="GO" id="GO:0006865">
    <property type="term" value="P:amino acid transport"/>
    <property type="evidence" value="ECO:0007669"/>
    <property type="project" value="UniProtKB-KW"/>
</dbReference>
<name>A0A2P7S1Z1_9HYPH</name>
<comment type="caution">
    <text evidence="10">The sequence shown here is derived from an EMBL/GenBank/DDBJ whole genome shotgun (WGS) entry which is preliminary data.</text>
</comment>
<keyword evidence="7 9" id="KW-0472">Membrane</keyword>
<sequence>MNSLLTSAVAGLSAGGAYAILGVCAIFNYRLVAVVNFTGAAIGAAGTFVMVALYEAGFPLAVDVVAGVAAGALAATLIGLVMTTWFAGSSASTKAAVTAALLVGIIAVGLRLTGGQHPHNFPEIVAGSAFRLAGVEVTRASVLTIAISVLFTVLTEMFLARTRMGLQLRALSQRPMAAELIGIRVKLLALCVWAVMGAVTSFALMVIAPLRSPDFMSISLLVVPALAAALIGAFTSFRAALVGGLMIGVIEGLASGLDAFSQYRGAIPFVVILAVLLWSQRGARWDEAR</sequence>
<evidence type="ECO:0000256" key="7">
    <source>
        <dbReference type="ARBA" id="ARBA00023136"/>
    </source>
</evidence>
<dbReference type="GO" id="GO:0005886">
    <property type="term" value="C:plasma membrane"/>
    <property type="evidence" value="ECO:0007669"/>
    <property type="project" value="UniProtKB-SubCell"/>
</dbReference>
<evidence type="ECO:0000313" key="10">
    <source>
        <dbReference type="EMBL" id="PSJ56472.1"/>
    </source>
</evidence>
<keyword evidence="2" id="KW-0813">Transport</keyword>
<feature type="transmembrane region" description="Helical" evidence="9">
    <location>
        <begin position="6"/>
        <end position="27"/>
    </location>
</feature>
<dbReference type="PANTHER" id="PTHR11795:SF450">
    <property type="entry name" value="ABC TRANSPORTER PERMEASE PROTEIN"/>
    <property type="match status" value="1"/>
</dbReference>
<organism evidence="10 11">
    <name type="scientific">Pseudaminobacter soli</name>
    <name type="common">ex Li et al. 2025</name>
    <dbReference type="NCBI Taxonomy" id="1295366"/>
    <lineage>
        <taxon>Bacteria</taxon>
        <taxon>Pseudomonadati</taxon>
        <taxon>Pseudomonadota</taxon>
        <taxon>Alphaproteobacteria</taxon>
        <taxon>Hyphomicrobiales</taxon>
        <taxon>Phyllobacteriaceae</taxon>
        <taxon>Pseudaminobacter</taxon>
    </lineage>
</organism>
<keyword evidence="3" id="KW-1003">Cell membrane</keyword>
<comment type="similarity">
    <text evidence="8">Belongs to the binding-protein-dependent transport system permease family. LivHM subfamily.</text>
</comment>
<evidence type="ECO:0000256" key="4">
    <source>
        <dbReference type="ARBA" id="ARBA00022692"/>
    </source>
</evidence>
<keyword evidence="6 9" id="KW-1133">Transmembrane helix</keyword>
<feature type="transmembrane region" description="Helical" evidence="9">
    <location>
        <begin position="181"/>
        <end position="209"/>
    </location>
</feature>
<keyword evidence="4 9" id="KW-0812">Transmembrane</keyword>
<reference evidence="10 11" key="1">
    <citation type="submission" date="2018-03" db="EMBL/GenBank/DDBJ databases">
        <title>The draft genome of Mesorhizobium soli JCM 19897.</title>
        <authorList>
            <person name="Li L."/>
            <person name="Liu L."/>
            <person name="Liang L."/>
            <person name="Wang T."/>
            <person name="Zhang X."/>
        </authorList>
    </citation>
    <scope>NUCLEOTIDE SEQUENCE [LARGE SCALE GENOMIC DNA]</scope>
    <source>
        <strain evidence="10 11">JCM 19897</strain>
    </source>
</reference>
<evidence type="ECO:0000256" key="5">
    <source>
        <dbReference type="ARBA" id="ARBA00022970"/>
    </source>
</evidence>
<keyword evidence="5" id="KW-0029">Amino-acid transport</keyword>
<dbReference type="RefSeq" id="WP_106726662.1">
    <property type="nucleotide sequence ID" value="NZ_PXYL01000018.1"/>
</dbReference>
<keyword evidence="11" id="KW-1185">Reference proteome</keyword>
<dbReference type="AlphaFoldDB" id="A0A2P7S1Z1"/>
<evidence type="ECO:0000256" key="2">
    <source>
        <dbReference type="ARBA" id="ARBA00022448"/>
    </source>
</evidence>
<evidence type="ECO:0000256" key="6">
    <source>
        <dbReference type="ARBA" id="ARBA00022989"/>
    </source>
</evidence>
<dbReference type="PANTHER" id="PTHR11795">
    <property type="entry name" value="BRANCHED-CHAIN AMINO ACID TRANSPORT SYSTEM PERMEASE PROTEIN LIVH"/>
    <property type="match status" value="1"/>
</dbReference>
<dbReference type="InterPro" id="IPR052157">
    <property type="entry name" value="BCAA_transport_permease"/>
</dbReference>
<dbReference type="EMBL" id="PXYL01000018">
    <property type="protein sequence ID" value="PSJ56472.1"/>
    <property type="molecule type" value="Genomic_DNA"/>
</dbReference>
<feature type="transmembrane region" description="Helical" evidence="9">
    <location>
        <begin position="95"/>
        <end position="113"/>
    </location>
</feature>
<protein>
    <submittedName>
        <fullName evidence="10">Branched-chain amino acid ABC transporter permease</fullName>
    </submittedName>
</protein>
<dbReference type="Proteomes" id="UP000240653">
    <property type="component" value="Unassembled WGS sequence"/>
</dbReference>
<evidence type="ECO:0000256" key="9">
    <source>
        <dbReference type="SAM" id="Phobius"/>
    </source>
</evidence>
<dbReference type="InterPro" id="IPR001851">
    <property type="entry name" value="ABC_transp_permease"/>
</dbReference>
<comment type="subcellular location">
    <subcellularLocation>
        <location evidence="1">Cell membrane</location>
        <topology evidence="1">Multi-pass membrane protein</topology>
    </subcellularLocation>
</comment>